<dbReference type="GO" id="GO:0005829">
    <property type="term" value="C:cytosol"/>
    <property type="evidence" value="ECO:0007669"/>
    <property type="project" value="TreeGrafter"/>
</dbReference>
<keyword evidence="5" id="KW-0694">RNA-binding</keyword>
<feature type="domain" description="DEAD-box RNA helicase Q" evidence="10">
    <location>
        <begin position="30"/>
        <end position="58"/>
    </location>
</feature>
<dbReference type="PROSITE" id="PS51195">
    <property type="entry name" value="Q_MOTIF"/>
    <property type="match status" value="1"/>
</dbReference>
<evidence type="ECO:0000256" key="1">
    <source>
        <dbReference type="ARBA" id="ARBA00022741"/>
    </source>
</evidence>
<keyword evidence="1 7" id="KW-0547">Nucleotide-binding</keyword>
<feature type="domain" description="Helicase C-terminal" evidence="9">
    <location>
        <begin position="247"/>
        <end position="409"/>
    </location>
</feature>
<dbReference type="PANTHER" id="PTHR47959">
    <property type="entry name" value="ATP-DEPENDENT RNA HELICASE RHLE-RELATED"/>
    <property type="match status" value="1"/>
</dbReference>
<evidence type="ECO:0000313" key="11">
    <source>
        <dbReference type="EMBL" id="ORE04270.1"/>
    </source>
</evidence>
<evidence type="ECO:0000256" key="7">
    <source>
        <dbReference type="RuleBase" id="RU000492"/>
    </source>
</evidence>
<dbReference type="PROSITE" id="PS00039">
    <property type="entry name" value="DEAD_ATP_HELICASE"/>
    <property type="match status" value="1"/>
</dbReference>
<dbReference type="CDD" id="cd17955">
    <property type="entry name" value="DEADc_DDX49"/>
    <property type="match status" value="1"/>
</dbReference>
<protein>
    <submittedName>
        <fullName evidence="11">DEAD-domain-containing protein</fullName>
    </submittedName>
</protein>
<evidence type="ECO:0000256" key="4">
    <source>
        <dbReference type="ARBA" id="ARBA00022840"/>
    </source>
</evidence>
<dbReference type="InterPro" id="IPR000629">
    <property type="entry name" value="RNA-helicase_DEAD-box_CS"/>
</dbReference>
<dbReference type="CDD" id="cd18787">
    <property type="entry name" value="SF2_C_DEAD"/>
    <property type="match status" value="1"/>
</dbReference>
<sequence length="445" mass="49443">MTENRTLSRVAASKKKALERKEQTIAPEGTGFLKLGVQEWMIDTLKSMSIKLPTEIQRACIPPILEGKDVIGGAKTGSGKTAAFAIPILQKLSEDPYGVFALVLTPTRELAFQIAEQFRVLGKGIGAKECVVVGGMDMMTQAIELSKRPHIIIATPGRLRDHIHSSSGAVDLRRCKFLVMDEADRMLSSTFVPDLEVILPLLPKNRQTLLFTATMTESILALKDVEEDPAKKPFVHVCDMSISTVSTLDQYYVFVPSQVKIVYLAHLLRTDDLNDKSIIIFCGRCSTAELITVMLKELGIRCTALHSEMSQQQRLDSLGKFRAEVVKILISTDVGSRGLDIPSVECVLNYDIPRDPTDYIHRVGRTARAGRDGKAISIVTEKDIQLIQNIEGRTNKTMEKYEVDEDEVLDILSEVTAAKRMASMKLHDEGFGEKSHTRKKKKTTI</sequence>
<dbReference type="Gene3D" id="3.40.50.300">
    <property type="entry name" value="P-loop containing nucleotide triphosphate hydrolases"/>
    <property type="match status" value="2"/>
</dbReference>
<evidence type="ECO:0000256" key="5">
    <source>
        <dbReference type="ARBA" id="ARBA00022884"/>
    </source>
</evidence>
<dbReference type="SMART" id="SM00490">
    <property type="entry name" value="HELICc"/>
    <property type="match status" value="1"/>
</dbReference>
<comment type="similarity">
    <text evidence="7">Belongs to the DEAD box helicase family.</text>
</comment>
<evidence type="ECO:0000259" key="8">
    <source>
        <dbReference type="PROSITE" id="PS51192"/>
    </source>
</evidence>
<dbReference type="InterPro" id="IPR011545">
    <property type="entry name" value="DEAD/DEAH_box_helicase_dom"/>
</dbReference>
<evidence type="ECO:0000259" key="10">
    <source>
        <dbReference type="PROSITE" id="PS51195"/>
    </source>
</evidence>
<feature type="domain" description="Helicase ATP-binding" evidence="8">
    <location>
        <begin position="61"/>
        <end position="233"/>
    </location>
</feature>
<keyword evidence="2 7" id="KW-0378">Hydrolase</keyword>
<dbReference type="SMART" id="SM00487">
    <property type="entry name" value="DEXDc"/>
    <property type="match status" value="1"/>
</dbReference>
<feature type="short sequence motif" description="Q motif" evidence="6">
    <location>
        <begin position="30"/>
        <end position="58"/>
    </location>
</feature>
<organism evidence="11">
    <name type="scientific">Rhizopus microsporus var. microsporus</name>
    <dbReference type="NCBI Taxonomy" id="86635"/>
    <lineage>
        <taxon>Eukaryota</taxon>
        <taxon>Fungi</taxon>
        <taxon>Fungi incertae sedis</taxon>
        <taxon>Mucoromycota</taxon>
        <taxon>Mucoromycotina</taxon>
        <taxon>Mucoromycetes</taxon>
        <taxon>Mucorales</taxon>
        <taxon>Mucorineae</taxon>
        <taxon>Rhizopodaceae</taxon>
        <taxon>Rhizopus</taxon>
    </lineage>
</organism>
<evidence type="ECO:0000256" key="3">
    <source>
        <dbReference type="ARBA" id="ARBA00022806"/>
    </source>
</evidence>
<dbReference type="OrthoDB" id="10261904at2759"/>
<keyword evidence="3 7" id="KW-0347">Helicase</keyword>
<dbReference type="PROSITE" id="PS51194">
    <property type="entry name" value="HELICASE_CTER"/>
    <property type="match status" value="1"/>
</dbReference>
<dbReference type="InterPro" id="IPR001650">
    <property type="entry name" value="Helicase_C-like"/>
</dbReference>
<name>A0A1X0QWW7_RHIZD</name>
<dbReference type="InterPro" id="IPR014001">
    <property type="entry name" value="Helicase_ATP-bd"/>
</dbReference>
<dbReference type="InterPro" id="IPR014014">
    <property type="entry name" value="RNA_helicase_DEAD_Q_motif"/>
</dbReference>
<dbReference type="GO" id="GO:0005524">
    <property type="term" value="F:ATP binding"/>
    <property type="evidence" value="ECO:0007669"/>
    <property type="project" value="UniProtKB-KW"/>
</dbReference>
<dbReference type="SUPFAM" id="SSF52540">
    <property type="entry name" value="P-loop containing nucleoside triphosphate hydrolases"/>
    <property type="match status" value="1"/>
</dbReference>
<dbReference type="InterPro" id="IPR050079">
    <property type="entry name" value="DEAD_box_RNA_helicase"/>
</dbReference>
<dbReference type="PANTHER" id="PTHR47959:SF24">
    <property type="entry name" value="ATP-DEPENDENT RNA HELICASE"/>
    <property type="match status" value="1"/>
</dbReference>
<dbReference type="AlphaFoldDB" id="A0A1X0QWW7"/>
<dbReference type="InterPro" id="IPR027417">
    <property type="entry name" value="P-loop_NTPase"/>
</dbReference>
<gene>
    <name evidence="11" type="ORF">BCV72DRAFT_257393</name>
</gene>
<dbReference type="Proteomes" id="UP000242414">
    <property type="component" value="Unassembled WGS sequence"/>
</dbReference>
<dbReference type="PROSITE" id="PS51192">
    <property type="entry name" value="HELICASE_ATP_BIND_1"/>
    <property type="match status" value="1"/>
</dbReference>
<dbReference type="GO" id="GO:0016787">
    <property type="term" value="F:hydrolase activity"/>
    <property type="evidence" value="ECO:0007669"/>
    <property type="project" value="UniProtKB-KW"/>
</dbReference>
<accession>A0A1X0QWW7</accession>
<evidence type="ECO:0000256" key="6">
    <source>
        <dbReference type="PROSITE-ProRule" id="PRU00552"/>
    </source>
</evidence>
<evidence type="ECO:0000256" key="2">
    <source>
        <dbReference type="ARBA" id="ARBA00022801"/>
    </source>
</evidence>
<keyword evidence="4 7" id="KW-0067">ATP-binding</keyword>
<reference evidence="11" key="1">
    <citation type="journal article" date="2016" name="Proc. Natl. Acad. Sci. U.S.A.">
        <title>Lipid metabolic changes in an early divergent fungus govern the establishment of a mutualistic symbiosis with endobacteria.</title>
        <authorList>
            <person name="Lastovetsky O.A."/>
            <person name="Gaspar M.L."/>
            <person name="Mondo S.J."/>
            <person name="LaButti K.M."/>
            <person name="Sandor L."/>
            <person name="Grigoriev I.V."/>
            <person name="Henry S.A."/>
            <person name="Pawlowska T.E."/>
        </authorList>
    </citation>
    <scope>NUCLEOTIDE SEQUENCE [LARGE SCALE GENOMIC DNA]</scope>
    <source>
        <strain evidence="11">ATCC 52814</strain>
    </source>
</reference>
<dbReference type="GO" id="GO:0003723">
    <property type="term" value="F:RNA binding"/>
    <property type="evidence" value="ECO:0007669"/>
    <property type="project" value="UniProtKB-KW"/>
</dbReference>
<dbReference type="Pfam" id="PF00270">
    <property type="entry name" value="DEAD"/>
    <property type="match status" value="1"/>
</dbReference>
<dbReference type="Pfam" id="PF00271">
    <property type="entry name" value="Helicase_C"/>
    <property type="match status" value="1"/>
</dbReference>
<dbReference type="GO" id="GO:0003724">
    <property type="term" value="F:RNA helicase activity"/>
    <property type="evidence" value="ECO:0007669"/>
    <property type="project" value="InterPro"/>
</dbReference>
<proteinExistence type="inferred from homology"/>
<evidence type="ECO:0000259" key="9">
    <source>
        <dbReference type="PROSITE" id="PS51194"/>
    </source>
</evidence>
<dbReference type="VEuPathDB" id="FungiDB:BCV72DRAFT_257393"/>
<dbReference type="EMBL" id="KV921976">
    <property type="protein sequence ID" value="ORE04270.1"/>
    <property type="molecule type" value="Genomic_DNA"/>
</dbReference>